<dbReference type="GO" id="GO:0004673">
    <property type="term" value="F:protein histidine kinase activity"/>
    <property type="evidence" value="ECO:0007669"/>
    <property type="project" value="UniProtKB-EC"/>
</dbReference>
<gene>
    <name evidence="8" type="ORF">SAMN05216167_102205</name>
</gene>
<dbReference type="SMART" id="SM00387">
    <property type="entry name" value="HATPase_c"/>
    <property type="match status" value="1"/>
</dbReference>
<dbReference type="RefSeq" id="WP_177236513.1">
    <property type="nucleotide sequence ID" value="NZ_FOLQ01000002.1"/>
</dbReference>
<dbReference type="PANTHER" id="PTHR24421">
    <property type="entry name" value="NITRATE/NITRITE SENSOR PROTEIN NARX-RELATED"/>
    <property type="match status" value="1"/>
</dbReference>
<keyword evidence="3" id="KW-0808">Transferase</keyword>
<evidence type="ECO:0000256" key="5">
    <source>
        <dbReference type="ARBA" id="ARBA00023012"/>
    </source>
</evidence>
<dbReference type="InterPro" id="IPR050482">
    <property type="entry name" value="Sensor_HK_TwoCompSys"/>
</dbReference>
<name>A0A1I1LEQ7_9BACT</name>
<dbReference type="InterPro" id="IPR036890">
    <property type="entry name" value="HATPase_C_sf"/>
</dbReference>
<feature type="transmembrane region" description="Helical" evidence="6">
    <location>
        <begin position="214"/>
        <end position="232"/>
    </location>
</feature>
<feature type="transmembrane region" description="Helical" evidence="6">
    <location>
        <begin position="342"/>
        <end position="359"/>
    </location>
</feature>
<accession>A0A1I1LEQ7</accession>
<sequence length="601" mass="68325">MGKLYGQPDRRPTAHPARPLVVDSQFSTTSVNNRVLVYQVPVNKKRPLLTISGIMSADFLPNVDPQQVMIGPAYAHPEAWVYLPLVNPSNLPRKMIVDLDHNRCDTLDAFLLRGQQRELVHLGTLFRRMPLVQRAIPVRAFALPFELAPHDSAGLLLRSRRSTGIHELTIALSTEKQFTIKRDEEESIRLVALSSAFFFMFTVFSLGLIFKHRLLIYFGLYVFPIGLGQLNYNYFFDAFPFPAWLGLNANSIGLFIIFATNCLFHTFGVAYIKSLNVYGRWHRYAVLFLVGANLIPMGLLLFPLTRTTNAMVTNASLILTTLNIGWLFYISMLGFRVKREKYLLITATLVFVPILYRTYVLDSPALSYSYFQPFYYLLLFGYLIVSLFRRELISQQMTEEKIRLVQGKLEMLRKSEIEQIGRNLHDQLGNTLASALGYLNLKEPRIQVARDMILDAINETRVISHNLVKDDNRPLDEKLEDLAERFNDFSTISFAYSDYTEKRINQLPLLKQQGIYLIVQEVLNNVVKHSQAKEVTIQAFLSEDVVRVSIEDDGIGYTPNQPTSGIGMANMYKRAELARLKLSIDGSVSGTSVTIETPLGG</sequence>
<feature type="transmembrane region" description="Helical" evidence="6">
    <location>
        <begin position="284"/>
        <end position="304"/>
    </location>
</feature>
<evidence type="ECO:0000313" key="8">
    <source>
        <dbReference type="EMBL" id="SFC71002.1"/>
    </source>
</evidence>
<evidence type="ECO:0000256" key="6">
    <source>
        <dbReference type="SAM" id="Phobius"/>
    </source>
</evidence>
<dbReference type="GO" id="GO:0000160">
    <property type="term" value="P:phosphorelay signal transduction system"/>
    <property type="evidence" value="ECO:0007669"/>
    <property type="project" value="UniProtKB-KW"/>
</dbReference>
<keyword evidence="4 8" id="KW-0418">Kinase</keyword>
<dbReference type="Proteomes" id="UP000198598">
    <property type="component" value="Unassembled WGS sequence"/>
</dbReference>
<evidence type="ECO:0000259" key="7">
    <source>
        <dbReference type="SMART" id="SM00387"/>
    </source>
</evidence>
<dbReference type="STRING" id="662367.SAMN05216167_102205"/>
<evidence type="ECO:0000256" key="3">
    <source>
        <dbReference type="ARBA" id="ARBA00022679"/>
    </source>
</evidence>
<dbReference type="PANTHER" id="PTHR24421:SF10">
    <property type="entry name" value="NITRATE_NITRITE SENSOR PROTEIN NARQ"/>
    <property type="match status" value="1"/>
</dbReference>
<keyword evidence="6" id="KW-0812">Transmembrane</keyword>
<feature type="domain" description="Histidine kinase/HSP90-like ATPase" evidence="7">
    <location>
        <begin position="510"/>
        <end position="601"/>
    </location>
</feature>
<dbReference type="InterPro" id="IPR011622">
    <property type="entry name" value="7TMR_DISM_rcpt_extracell_dom2"/>
</dbReference>
<dbReference type="EMBL" id="FOLQ01000002">
    <property type="protein sequence ID" value="SFC71002.1"/>
    <property type="molecule type" value="Genomic_DNA"/>
</dbReference>
<dbReference type="Pfam" id="PF07696">
    <property type="entry name" value="7TMR-DISMED2"/>
    <property type="match status" value="1"/>
</dbReference>
<evidence type="ECO:0000256" key="4">
    <source>
        <dbReference type="ARBA" id="ARBA00022777"/>
    </source>
</evidence>
<comment type="catalytic activity">
    <reaction evidence="1">
        <text>ATP + protein L-histidine = ADP + protein N-phospho-L-histidine.</text>
        <dbReference type="EC" id="2.7.13.3"/>
    </reaction>
</comment>
<feature type="transmembrane region" description="Helical" evidence="6">
    <location>
        <begin position="252"/>
        <end position="272"/>
    </location>
</feature>
<dbReference type="InterPro" id="IPR003594">
    <property type="entry name" value="HATPase_dom"/>
</dbReference>
<organism evidence="8 9">
    <name type="scientific">Spirosoma endophyticum</name>
    <dbReference type="NCBI Taxonomy" id="662367"/>
    <lineage>
        <taxon>Bacteria</taxon>
        <taxon>Pseudomonadati</taxon>
        <taxon>Bacteroidota</taxon>
        <taxon>Cytophagia</taxon>
        <taxon>Cytophagales</taxon>
        <taxon>Cytophagaceae</taxon>
        <taxon>Spirosoma</taxon>
    </lineage>
</organism>
<feature type="transmembrane region" description="Helical" evidence="6">
    <location>
        <begin position="310"/>
        <end position="330"/>
    </location>
</feature>
<keyword evidence="9" id="KW-1185">Reference proteome</keyword>
<evidence type="ECO:0000313" key="9">
    <source>
        <dbReference type="Proteomes" id="UP000198598"/>
    </source>
</evidence>
<keyword evidence="6" id="KW-1133">Transmembrane helix</keyword>
<evidence type="ECO:0000256" key="1">
    <source>
        <dbReference type="ARBA" id="ARBA00000085"/>
    </source>
</evidence>
<dbReference type="CDD" id="cd16917">
    <property type="entry name" value="HATPase_UhpB-NarQ-NarX-like"/>
    <property type="match status" value="1"/>
</dbReference>
<reference evidence="8" key="1">
    <citation type="submission" date="2016-10" db="EMBL/GenBank/DDBJ databases">
        <authorList>
            <person name="de Groot N.N."/>
        </authorList>
    </citation>
    <scope>NUCLEOTIDE SEQUENCE [LARGE SCALE GENOMIC DNA]</scope>
    <source>
        <strain evidence="8">DSM 26130</strain>
    </source>
</reference>
<dbReference type="EC" id="2.7.13.3" evidence="2"/>
<feature type="transmembrane region" description="Helical" evidence="6">
    <location>
        <begin position="371"/>
        <end position="388"/>
    </location>
</feature>
<dbReference type="Gene3D" id="3.30.565.10">
    <property type="entry name" value="Histidine kinase-like ATPase, C-terminal domain"/>
    <property type="match status" value="1"/>
</dbReference>
<proteinExistence type="predicted"/>
<dbReference type="Gene3D" id="2.60.40.2380">
    <property type="match status" value="1"/>
</dbReference>
<protein>
    <recommendedName>
        <fullName evidence="2">histidine kinase</fullName>
        <ecNumber evidence="2">2.7.13.3</ecNumber>
    </recommendedName>
</protein>
<feature type="transmembrane region" description="Helical" evidence="6">
    <location>
        <begin position="190"/>
        <end position="209"/>
    </location>
</feature>
<dbReference type="Pfam" id="PF02518">
    <property type="entry name" value="HATPase_c"/>
    <property type="match status" value="1"/>
</dbReference>
<keyword evidence="5" id="KW-0902">Two-component regulatory system</keyword>
<evidence type="ECO:0000256" key="2">
    <source>
        <dbReference type="ARBA" id="ARBA00012438"/>
    </source>
</evidence>
<dbReference type="AlphaFoldDB" id="A0A1I1LEQ7"/>
<keyword evidence="6" id="KW-0472">Membrane</keyword>
<dbReference type="SUPFAM" id="SSF55874">
    <property type="entry name" value="ATPase domain of HSP90 chaperone/DNA topoisomerase II/histidine kinase"/>
    <property type="match status" value="1"/>
</dbReference>